<reference evidence="2 3" key="1">
    <citation type="submission" date="2023-09" db="EMBL/GenBank/DDBJ databases">
        <title>Nesidiocoris tenuis whole genome shotgun sequence.</title>
        <authorList>
            <person name="Shibata T."/>
            <person name="Shimoda M."/>
            <person name="Kobayashi T."/>
            <person name="Uehara T."/>
        </authorList>
    </citation>
    <scope>NUCLEOTIDE SEQUENCE [LARGE SCALE GENOMIC DNA]</scope>
    <source>
        <strain evidence="2 3">Japan</strain>
    </source>
</reference>
<dbReference type="EMBL" id="AP028910">
    <property type="protein sequence ID" value="BES90375.1"/>
    <property type="molecule type" value="Genomic_DNA"/>
</dbReference>
<sequence length="87" mass="9648">MGHLTDTHQNRSTQTETSSLTYKTVSDSELPVSSSSLEAHLIYSELGSRVTAALCGGPTGEEAALRRRAAKSWKRLWRHLHTHEKMG</sequence>
<keyword evidence="3" id="KW-1185">Reference proteome</keyword>
<name>A0ABN7AHN2_9HEMI</name>
<accession>A0ABN7AHN2</accession>
<feature type="compositionally biased region" description="Polar residues" evidence="1">
    <location>
        <begin position="10"/>
        <end position="24"/>
    </location>
</feature>
<evidence type="ECO:0000313" key="2">
    <source>
        <dbReference type="EMBL" id="BES90375.1"/>
    </source>
</evidence>
<evidence type="ECO:0000313" key="3">
    <source>
        <dbReference type="Proteomes" id="UP001307889"/>
    </source>
</evidence>
<gene>
    <name evidence="2" type="ORF">NTJ_03183</name>
</gene>
<protein>
    <submittedName>
        <fullName evidence="2">Uncharacterized protein</fullName>
    </submittedName>
</protein>
<feature type="region of interest" description="Disordered" evidence="1">
    <location>
        <begin position="1"/>
        <end position="33"/>
    </location>
</feature>
<dbReference type="Proteomes" id="UP001307889">
    <property type="component" value="Chromosome 2"/>
</dbReference>
<proteinExistence type="predicted"/>
<evidence type="ECO:0000256" key="1">
    <source>
        <dbReference type="SAM" id="MobiDB-lite"/>
    </source>
</evidence>
<organism evidence="2 3">
    <name type="scientific">Nesidiocoris tenuis</name>
    <dbReference type="NCBI Taxonomy" id="355587"/>
    <lineage>
        <taxon>Eukaryota</taxon>
        <taxon>Metazoa</taxon>
        <taxon>Ecdysozoa</taxon>
        <taxon>Arthropoda</taxon>
        <taxon>Hexapoda</taxon>
        <taxon>Insecta</taxon>
        <taxon>Pterygota</taxon>
        <taxon>Neoptera</taxon>
        <taxon>Paraneoptera</taxon>
        <taxon>Hemiptera</taxon>
        <taxon>Heteroptera</taxon>
        <taxon>Panheteroptera</taxon>
        <taxon>Cimicomorpha</taxon>
        <taxon>Miridae</taxon>
        <taxon>Dicyphina</taxon>
        <taxon>Nesidiocoris</taxon>
    </lineage>
</organism>